<evidence type="ECO:0000313" key="2">
    <source>
        <dbReference type="Proteomes" id="UP000054565"/>
    </source>
</evidence>
<accession>A0A0J7B5M7</accession>
<organism evidence="1 2">
    <name type="scientific">Coccidioides immitis RMSCC 2394</name>
    <dbReference type="NCBI Taxonomy" id="404692"/>
    <lineage>
        <taxon>Eukaryota</taxon>
        <taxon>Fungi</taxon>
        <taxon>Dikarya</taxon>
        <taxon>Ascomycota</taxon>
        <taxon>Pezizomycotina</taxon>
        <taxon>Eurotiomycetes</taxon>
        <taxon>Eurotiomycetidae</taxon>
        <taxon>Onygenales</taxon>
        <taxon>Onygenaceae</taxon>
        <taxon>Coccidioides</taxon>
    </lineage>
</organism>
<proteinExistence type="predicted"/>
<dbReference type="Proteomes" id="UP000054565">
    <property type="component" value="Unassembled WGS sequence"/>
</dbReference>
<dbReference type="AlphaFoldDB" id="A0A0J7B5M7"/>
<name>A0A0J7B5M7_COCIT</name>
<dbReference type="EMBL" id="DS028095">
    <property type="protein sequence ID" value="KMP05192.1"/>
    <property type="molecule type" value="Genomic_DNA"/>
</dbReference>
<gene>
    <name evidence="1" type="ORF">CIRG_04874</name>
</gene>
<evidence type="ECO:0000313" key="1">
    <source>
        <dbReference type="EMBL" id="KMP05192.1"/>
    </source>
</evidence>
<protein>
    <submittedName>
        <fullName evidence="1">Uncharacterized protein</fullName>
    </submittedName>
</protein>
<reference evidence="2" key="1">
    <citation type="journal article" date="2010" name="Genome Res.">
        <title>Population genomic sequencing of Coccidioides fungi reveals recent hybridization and transposon control.</title>
        <authorList>
            <person name="Neafsey D.E."/>
            <person name="Barker B.M."/>
            <person name="Sharpton T.J."/>
            <person name="Stajich J.E."/>
            <person name="Park D.J."/>
            <person name="Whiston E."/>
            <person name="Hung C.-Y."/>
            <person name="McMahan C."/>
            <person name="White J."/>
            <person name="Sykes S."/>
            <person name="Heiman D."/>
            <person name="Young S."/>
            <person name="Zeng Q."/>
            <person name="Abouelleil A."/>
            <person name="Aftuck L."/>
            <person name="Bessette D."/>
            <person name="Brown A."/>
            <person name="FitzGerald M."/>
            <person name="Lui A."/>
            <person name="Macdonald J.P."/>
            <person name="Priest M."/>
            <person name="Orbach M.J."/>
            <person name="Galgiani J.N."/>
            <person name="Kirkland T.N."/>
            <person name="Cole G.T."/>
            <person name="Birren B.W."/>
            <person name="Henn M.R."/>
            <person name="Taylor J.W."/>
            <person name="Rounsley S.D."/>
        </authorList>
    </citation>
    <scope>NUCLEOTIDE SEQUENCE [LARGE SCALE GENOMIC DNA]</scope>
    <source>
        <strain evidence="2">RMSCC 2394</strain>
    </source>
</reference>
<sequence>MDIHARSGRVPCLRLVVSVALPPDVSVTSLGPGHSGPRKYSANEGLGMRETAWNFLVIRISLRAAGQAASKYQSVSIILFAPCSEDEEIPNAVTLLRAEAQRGLSSLFRYFESSSSIFVTPLPSRLTGHICFSASCSVGDSVRAMGI</sequence>